<keyword evidence="9" id="KW-1185">Reference proteome</keyword>
<dbReference type="InterPro" id="IPR001214">
    <property type="entry name" value="SET_dom"/>
</dbReference>
<evidence type="ECO:0000256" key="4">
    <source>
        <dbReference type="ARBA" id="ARBA00022679"/>
    </source>
</evidence>
<feature type="domain" description="Post-SET" evidence="7">
    <location>
        <begin position="151"/>
        <end position="167"/>
    </location>
</feature>
<comment type="subcellular location">
    <subcellularLocation>
        <location evidence="1">Chromosome</location>
    </subcellularLocation>
</comment>
<dbReference type="InterPro" id="IPR003616">
    <property type="entry name" value="Post-SET_dom"/>
</dbReference>
<dbReference type="EMBL" id="JBHTCC010000001">
    <property type="protein sequence ID" value="MFC7298296.1"/>
    <property type="molecule type" value="Genomic_DNA"/>
</dbReference>
<protein>
    <submittedName>
        <fullName evidence="8">SET domain-containing protein</fullName>
        <ecNumber evidence="8">2.1.1.-</ecNumber>
    </submittedName>
</protein>
<dbReference type="InterPro" id="IPR046341">
    <property type="entry name" value="SET_dom_sf"/>
</dbReference>
<comment type="caution">
    <text evidence="8">The sequence shown here is derived from an EMBL/GenBank/DDBJ whole genome shotgun (WGS) entry which is preliminary data.</text>
</comment>
<reference evidence="9" key="1">
    <citation type="journal article" date="2019" name="Int. J. Syst. Evol. Microbiol.">
        <title>The Global Catalogue of Microorganisms (GCM) 10K type strain sequencing project: providing services to taxonomists for standard genome sequencing and annotation.</title>
        <authorList>
            <consortium name="The Broad Institute Genomics Platform"/>
            <consortium name="The Broad Institute Genome Sequencing Center for Infectious Disease"/>
            <person name="Wu L."/>
            <person name="Ma J."/>
        </authorList>
    </citation>
    <scope>NUCLEOTIDE SEQUENCE [LARGE SCALE GENOMIC DNA]</scope>
    <source>
        <strain evidence="9">CCUG 36956</strain>
    </source>
</reference>
<dbReference type="SUPFAM" id="SSF82199">
    <property type="entry name" value="SET domain"/>
    <property type="match status" value="1"/>
</dbReference>
<evidence type="ECO:0000313" key="9">
    <source>
        <dbReference type="Proteomes" id="UP001596379"/>
    </source>
</evidence>
<dbReference type="Pfam" id="PF00856">
    <property type="entry name" value="SET"/>
    <property type="match status" value="1"/>
</dbReference>
<organism evidence="8 9">
    <name type="scientific">Herminiimonas aquatilis</name>
    <dbReference type="NCBI Taxonomy" id="345342"/>
    <lineage>
        <taxon>Bacteria</taxon>
        <taxon>Pseudomonadati</taxon>
        <taxon>Pseudomonadota</taxon>
        <taxon>Betaproteobacteria</taxon>
        <taxon>Burkholderiales</taxon>
        <taxon>Oxalobacteraceae</taxon>
        <taxon>Herminiimonas</taxon>
    </lineage>
</organism>
<evidence type="ECO:0000256" key="3">
    <source>
        <dbReference type="ARBA" id="ARBA00022603"/>
    </source>
</evidence>
<accession>A0ABW2J4M9</accession>
<keyword evidence="2" id="KW-0158">Chromosome</keyword>
<evidence type="ECO:0000313" key="8">
    <source>
        <dbReference type="EMBL" id="MFC7298296.1"/>
    </source>
</evidence>
<name>A0ABW2J4M9_9BURK</name>
<dbReference type="EC" id="2.1.1.-" evidence="8"/>
<evidence type="ECO:0000256" key="2">
    <source>
        <dbReference type="ARBA" id="ARBA00022454"/>
    </source>
</evidence>
<dbReference type="PROSITE" id="PS50280">
    <property type="entry name" value="SET"/>
    <property type="match status" value="1"/>
</dbReference>
<gene>
    <name evidence="8" type="ORF">ACFQO0_07590</name>
</gene>
<keyword evidence="3 8" id="KW-0489">Methyltransferase</keyword>
<evidence type="ECO:0000256" key="5">
    <source>
        <dbReference type="ARBA" id="ARBA00022691"/>
    </source>
</evidence>
<dbReference type="PROSITE" id="PS50868">
    <property type="entry name" value="POST_SET"/>
    <property type="match status" value="1"/>
</dbReference>
<evidence type="ECO:0000259" key="6">
    <source>
        <dbReference type="PROSITE" id="PS50280"/>
    </source>
</evidence>
<evidence type="ECO:0000259" key="7">
    <source>
        <dbReference type="PROSITE" id="PS50868"/>
    </source>
</evidence>
<sequence>MNTPPDPVAAVVARDTNSDADMTALPLYVVKTSTIHGTGIFARVTIEAGTCIVEYQGERILWEVAQERADAEGPLNHTYFFSLNDGRIIDGGSGGNEARFINHSCEPNCEAAEHEDGRVYIYSLQEIAAGEELSYDYALIFEERHTPAVKRAFACYCGAPSCSGSMLMPKRSARYRAQKALSR</sequence>
<dbReference type="GO" id="GO:0032259">
    <property type="term" value="P:methylation"/>
    <property type="evidence" value="ECO:0007669"/>
    <property type="project" value="UniProtKB-KW"/>
</dbReference>
<dbReference type="SMART" id="SM00317">
    <property type="entry name" value="SET"/>
    <property type="match status" value="1"/>
</dbReference>
<proteinExistence type="predicted"/>
<keyword evidence="4 8" id="KW-0808">Transferase</keyword>
<dbReference type="GO" id="GO:0008168">
    <property type="term" value="F:methyltransferase activity"/>
    <property type="evidence" value="ECO:0007669"/>
    <property type="project" value="UniProtKB-KW"/>
</dbReference>
<dbReference type="RefSeq" id="WP_382233408.1">
    <property type="nucleotide sequence ID" value="NZ_JBHTCC010000001.1"/>
</dbReference>
<keyword evidence="5" id="KW-0949">S-adenosyl-L-methionine</keyword>
<dbReference type="Proteomes" id="UP001596379">
    <property type="component" value="Unassembled WGS sequence"/>
</dbReference>
<dbReference type="Gene3D" id="2.170.270.10">
    <property type="entry name" value="SET domain"/>
    <property type="match status" value="1"/>
</dbReference>
<dbReference type="InterPro" id="IPR050777">
    <property type="entry name" value="SET2_Histone-Lys_MeTrsfase"/>
</dbReference>
<dbReference type="PANTHER" id="PTHR22884">
    <property type="entry name" value="SET DOMAIN PROTEINS"/>
    <property type="match status" value="1"/>
</dbReference>
<feature type="domain" description="SET" evidence="6">
    <location>
        <begin position="25"/>
        <end position="138"/>
    </location>
</feature>
<evidence type="ECO:0000256" key="1">
    <source>
        <dbReference type="ARBA" id="ARBA00004286"/>
    </source>
</evidence>